<dbReference type="Proteomes" id="UP000002035">
    <property type="component" value="Unassembled WGS sequence"/>
</dbReference>
<organism evidence="5 6">
    <name type="scientific">Arthroderma otae (strain ATCC MYA-4605 / CBS 113480)</name>
    <name type="common">Microsporum canis</name>
    <dbReference type="NCBI Taxonomy" id="554155"/>
    <lineage>
        <taxon>Eukaryota</taxon>
        <taxon>Fungi</taxon>
        <taxon>Dikarya</taxon>
        <taxon>Ascomycota</taxon>
        <taxon>Pezizomycotina</taxon>
        <taxon>Eurotiomycetes</taxon>
        <taxon>Eurotiomycetidae</taxon>
        <taxon>Onygenales</taxon>
        <taxon>Arthrodermataceae</taxon>
        <taxon>Microsporum</taxon>
    </lineage>
</organism>
<dbReference type="CDD" id="cd06089">
    <property type="entry name" value="KOW_RPL26"/>
    <property type="match status" value="1"/>
</dbReference>
<dbReference type="GO" id="GO:0005840">
    <property type="term" value="C:ribosome"/>
    <property type="evidence" value="ECO:0007669"/>
    <property type="project" value="UniProtKB-KW"/>
</dbReference>
<evidence type="ECO:0000259" key="4">
    <source>
        <dbReference type="SMART" id="SM00739"/>
    </source>
</evidence>
<dbReference type="GO" id="GO:0003723">
    <property type="term" value="F:RNA binding"/>
    <property type="evidence" value="ECO:0007669"/>
    <property type="project" value="InterPro"/>
</dbReference>
<evidence type="ECO:0000256" key="3">
    <source>
        <dbReference type="ARBA" id="ARBA00023274"/>
    </source>
</evidence>
<dbReference type="InterPro" id="IPR008991">
    <property type="entry name" value="Translation_prot_SH3-like_sf"/>
</dbReference>
<gene>
    <name evidence="5" type="ORF">MCYG_01159</name>
</gene>
<dbReference type="InterPro" id="IPR005824">
    <property type="entry name" value="KOW"/>
</dbReference>
<dbReference type="InterPro" id="IPR014722">
    <property type="entry name" value="Rib_uL2_dom2"/>
</dbReference>
<evidence type="ECO:0000313" key="6">
    <source>
        <dbReference type="Proteomes" id="UP000002035"/>
    </source>
</evidence>
<keyword evidence="6" id="KW-1185">Reference proteome</keyword>
<dbReference type="OMA" id="TRHDPEY"/>
<dbReference type="GeneID" id="9228516"/>
<dbReference type="Pfam" id="PF22682">
    <property type="entry name" value="Ribosomal_uL24m-like"/>
    <property type="match status" value="1"/>
</dbReference>
<dbReference type="SMART" id="SM00739">
    <property type="entry name" value="KOW"/>
    <property type="match status" value="1"/>
</dbReference>
<dbReference type="InterPro" id="IPR003256">
    <property type="entry name" value="Ribosomal_uL24"/>
</dbReference>
<dbReference type="InterPro" id="IPR041988">
    <property type="entry name" value="Ribosomal_uL24_KOW"/>
</dbReference>
<evidence type="ECO:0000313" key="5">
    <source>
        <dbReference type="EMBL" id="EEQ28271.1"/>
    </source>
</evidence>
<keyword evidence="2" id="KW-0689">Ribosomal protein</keyword>
<dbReference type="EMBL" id="DS995701">
    <property type="protein sequence ID" value="EEQ28271.1"/>
    <property type="molecule type" value="Genomic_DNA"/>
</dbReference>
<dbReference type="eggNOG" id="ENOG502QUDZ">
    <property type="taxonomic scope" value="Eukaryota"/>
</dbReference>
<name>C5FEX7_ARTOC</name>
<evidence type="ECO:0000256" key="1">
    <source>
        <dbReference type="ARBA" id="ARBA00010618"/>
    </source>
</evidence>
<protein>
    <submittedName>
        <fullName evidence="5">KOW domain-containing protein domain-containing protein</fullName>
    </submittedName>
</protein>
<evidence type="ECO:0000256" key="2">
    <source>
        <dbReference type="ARBA" id="ARBA00022980"/>
    </source>
</evidence>
<keyword evidence="3" id="KW-0687">Ribonucleoprotein</keyword>
<feature type="domain" description="KOW" evidence="4">
    <location>
        <begin position="101"/>
        <end position="128"/>
    </location>
</feature>
<dbReference type="STRING" id="554155.C5FEX7"/>
<dbReference type="HOGENOM" id="CLU_041333_0_0_1"/>
<dbReference type="GO" id="GO:0003735">
    <property type="term" value="F:structural constituent of ribosome"/>
    <property type="evidence" value="ECO:0007669"/>
    <property type="project" value="InterPro"/>
</dbReference>
<dbReference type="VEuPathDB" id="FungiDB:MCYG_01159"/>
<dbReference type="Gene3D" id="2.30.30.30">
    <property type="match status" value="1"/>
</dbReference>
<proteinExistence type="inferred from homology"/>
<dbReference type="GO" id="GO:1990904">
    <property type="term" value="C:ribonucleoprotein complex"/>
    <property type="evidence" value="ECO:0007669"/>
    <property type="project" value="UniProtKB-KW"/>
</dbReference>
<dbReference type="OrthoDB" id="359154at2759"/>
<dbReference type="SUPFAM" id="SSF50104">
    <property type="entry name" value="Translation proteins SH3-like domain"/>
    <property type="match status" value="1"/>
</dbReference>
<dbReference type="AlphaFoldDB" id="C5FEX7"/>
<comment type="similarity">
    <text evidence="1">Belongs to the universal ribosomal protein uL24 family.</text>
</comment>
<accession>C5FEX7</accession>
<sequence>MEKVLRRAALASNQAKRKAKVVLEKDRRNKLRGDLKEKFAYNRSLLDEAIEERKNRREDWLKGPLAPRRNIGERDILYGTISTNRLRLPKVPESKRVKYVTLAPGDRVCMVRGRDKGKIGKVLQVDEESQSVTVEGVNMFDVEFPSFALAGDNDKRPYRPYPVPNSFDDVRLVVPLQDPVTNTVKDVVVKHAYGAGPFLDRPYGSTTPRHTRYISGLDIEIPWPETEEPDFKDHPIDTLQIEVEDKTYIPSLQTYPMPSTVIDELRNKYSKFRTKHDPEYIAKKEEEAAFEEWSKQRTLLTPKTEYLTKKTEERRLQREQEKDENGNFILSDETVNFIEKFMAKKQGQRKTNVA</sequence>
<dbReference type="RefSeq" id="XP_002851055.1">
    <property type="nucleotide sequence ID" value="XM_002851009.1"/>
</dbReference>
<dbReference type="GO" id="GO:0006412">
    <property type="term" value="P:translation"/>
    <property type="evidence" value="ECO:0007669"/>
    <property type="project" value="InterPro"/>
</dbReference>
<reference evidence="6" key="1">
    <citation type="journal article" date="2012" name="MBio">
        <title>Comparative genome analysis of Trichophyton rubrum and related dermatophytes reveals candidate genes involved in infection.</title>
        <authorList>
            <person name="Martinez D.A."/>
            <person name="Oliver B.G."/>
            <person name="Graeser Y."/>
            <person name="Goldberg J.M."/>
            <person name="Li W."/>
            <person name="Martinez-Rossi N.M."/>
            <person name="Monod M."/>
            <person name="Shelest E."/>
            <person name="Barton R.C."/>
            <person name="Birch E."/>
            <person name="Brakhage A.A."/>
            <person name="Chen Z."/>
            <person name="Gurr S.J."/>
            <person name="Heiman D."/>
            <person name="Heitman J."/>
            <person name="Kosti I."/>
            <person name="Rossi A."/>
            <person name="Saif S."/>
            <person name="Samalova M."/>
            <person name="Saunders C.W."/>
            <person name="Shea T."/>
            <person name="Summerbell R.C."/>
            <person name="Xu J."/>
            <person name="Young S."/>
            <person name="Zeng Q."/>
            <person name="Birren B.W."/>
            <person name="Cuomo C.A."/>
            <person name="White T.C."/>
        </authorList>
    </citation>
    <scope>NUCLEOTIDE SEQUENCE [LARGE SCALE GENOMIC DNA]</scope>
    <source>
        <strain evidence="6">ATCC MYA-4605 / CBS 113480</strain>
    </source>
</reference>
<dbReference type="PANTHER" id="PTHR12903">
    <property type="entry name" value="MITOCHONDRIAL RIBOSOMAL PROTEIN L24"/>
    <property type="match status" value="1"/>
</dbReference>